<keyword evidence="1" id="KW-0472">Membrane</keyword>
<dbReference type="PANTHER" id="PTHR10791:SF120">
    <property type="entry name" value="BIDIRECTIONAL SUGAR TRANSPORTER SWEET17"/>
    <property type="match status" value="1"/>
</dbReference>
<feature type="transmembrane region" description="Helical" evidence="1">
    <location>
        <begin position="72"/>
        <end position="95"/>
    </location>
</feature>
<evidence type="ECO:0000313" key="3">
    <source>
        <dbReference type="Proteomes" id="UP001370490"/>
    </source>
</evidence>
<keyword evidence="1" id="KW-1133">Transmembrane helix</keyword>
<name>A0AAN8YV09_9MAGN</name>
<gene>
    <name evidence="2" type="ORF">RJ641_021078</name>
</gene>
<comment type="caution">
    <text evidence="2">The sequence shown here is derived from an EMBL/GenBank/DDBJ whole genome shotgun (WGS) entry which is preliminary data.</text>
</comment>
<keyword evidence="3" id="KW-1185">Reference proteome</keyword>
<dbReference type="AlphaFoldDB" id="A0AAN8YV09"/>
<dbReference type="PANTHER" id="PTHR10791">
    <property type="entry name" value="RAG1-ACTIVATING PROTEIN 1"/>
    <property type="match status" value="1"/>
</dbReference>
<dbReference type="GO" id="GO:0051119">
    <property type="term" value="F:sugar transmembrane transporter activity"/>
    <property type="evidence" value="ECO:0007669"/>
    <property type="project" value="InterPro"/>
</dbReference>
<protein>
    <submittedName>
        <fullName evidence="2">Uncharacterized protein</fullName>
    </submittedName>
</protein>
<dbReference type="Proteomes" id="UP001370490">
    <property type="component" value="Unassembled WGS sequence"/>
</dbReference>
<dbReference type="EMBL" id="JBAMMX010000026">
    <property type="protein sequence ID" value="KAK6913757.1"/>
    <property type="molecule type" value="Genomic_DNA"/>
</dbReference>
<dbReference type="InterPro" id="IPR047664">
    <property type="entry name" value="SWEET"/>
</dbReference>
<reference evidence="2 3" key="1">
    <citation type="submission" date="2023-12" db="EMBL/GenBank/DDBJ databases">
        <title>A high-quality genome assembly for Dillenia turbinata (Dilleniales).</title>
        <authorList>
            <person name="Chanderbali A."/>
        </authorList>
    </citation>
    <scope>NUCLEOTIDE SEQUENCE [LARGE SCALE GENOMIC DNA]</scope>
    <source>
        <strain evidence="2">LSX21</strain>
        <tissue evidence="2">Leaf</tissue>
    </source>
</reference>
<evidence type="ECO:0000256" key="1">
    <source>
        <dbReference type="SAM" id="Phobius"/>
    </source>
</evidence>
<proteinExistence type="predicted"/>
<keyword evidence="1" id="KW-0812">Transmembrane</keyword>
<evidence type="ECO:0000313" key="2">
    <source>
        <dbReference type="EMBL" id="KAK6913757.1"/>
    </source>
</evidence>
<feature type="transmembrane region" description="Helical" evidence="1">
    <location>
        <begin position="44"/>
        <end position="66"/>
    </location>
</feature>
<sequence>MDSSSPREFLVATVSGFGVIVEATYVILFLIFAPSPMKAKTATLVGILNVGFVGVTIGVTLLALEGDARVDAIGYICAALSVLTYGSPLAALVSIE</sequence>
<feature type="transmembrane region" description="Helical" evidence="1">
    <location>
        <begin position="12"/>
        <end position="32"/>
    </location>
</feature>
<dbReference type="GO" id="GO:0016020">
    <property type="term" value="C:membrane"/>
    <property type="evidence" value="ECO:0007669"/>
    <property type="project" value="TreeGrafter"/>
</dbReference>
<organism evidence="2 3">
    <name type="scientific">Dillenia turbinata</name>
    <dbReference type="NCBI Taxonomy" id="194707"/>
    <lineage>
        <taxon>Eukaryota</taxon>
        <taxon>Viridiplantae</taxon>
        <taxon>Streptophyta</taxon>
        <taxon>Embryophyta</taxon>
        <taxon>Tracheophyta</taxon>
        <taxon>Spermatophyta</taxon>
        <taxon>Magnoliopsida</taxon>
        <taxon>eudicotyledons</taxon>
        <taxon>Gunneridae</taxon>
        <taxon>Pentapetalae</taxon>
        <taxon>Dilleniales</taxon>
        <taxon>Dilleniaceae</taxon>
        <taxon>Dillenia</taxon>
    </lineage>
</organism>
<accession>A0AAN8YV09</accession>